<dbReference type="Proteomes" id="UP000647424">
    <property type="component" value="Unassembled WGS sequence"/>
</dbReference>
<gene>
    <name evidence="1" type="ORF">IC609_11285</name>
</gene>
<evidence type="ECO:0000313" key="1">
    <source>
        <dbReference type="EMBL" id="MBD8051133.1"/>
    </source>
</evidence>
<proteinExistence type="predicted"/>
<reference evidence="1" key="1">
    <citation type="submission" date="2020-09" db="EMBL/GenBank/DDBJ databases">
        <title>Genome seq and assembly of Limnohabitants sp.</title>
        <authorList>
            <person name="Chhetri G."/>
        </authorList>
    </citation>
    <scope>NUCLEOTIDE SEQUENCE</scope>
    <source>
        <strain evidence="1">JUR4</strain>
    </source>
</reference>
<dbReference type="AlphaFoldDB" id="A0A927FJC5"/>
<sequence length="93" mass="10668">MTAINPSIRIAPSMSTAVTALSMEQQMLLRTLAEKQRPMSVFELTNHWTPTWSLQEVQKFMQELVQLGWVRADGRESKVFYIIDRATTSGRKP</sequence>
<name>A0A927FJC5_9BURK</name>
<dbReference type="EMBL" id="JACYFT010000002">
    <property type="protein sequence ID" value="MBD8051133.1"/>
    <property type="molecule type" value="Genomic_DNA"/>
</dbReference>
<organism evidence="1 2">
    <name type="scientific">Limnohabitans radicicola</name>
    <dbReference type="NCBI Taxonomy" id="2771427"/>
    <lineage>
        <taxon>Bacteria</taxon>
        <taxon>Pseudomonadati</taxon>
        <taxon>Pseudomonadota</taxon>
        <taxon>Betaproteobacteria</taxon>
        <taxon>Burkholderiales</taxon>
        <taxon>Comamonadaceae</taxon>
        <taxon>Limnohabitans</taxon>
    </lineage>
</organism>
<dbReference type="RefSeq" id="WP_191819591.1">
    <property type="nucleotide sequence ID" value="NZ_JACYFT010000002.1"/>
</dbReference>
<comment type="caution">
    <text evidence="1">The sequence shown here is derived from an EMBL/GenBank/DDBJ whole genome shotgun (WGS) entry which is preliminary data.</text>
</comment>
<keyword evidence="2" id="KW-1185">Reference proteome</keyword>
<protein>
    <submittedName>
        <fullName evidence="1">Uncharacterized protein</fullName>
    </submittedName>
</protein>
<accession>A0A927FJC5</accession>
<evidence type="ECO:0000313" key="2">
    <source>
        <dbReference type="Proteomes" id="UP000647424"/>
    </source>
</evidence>